<name>C9ZQ84_TRYB9</name>
<dbReference type="AlphaFoldDB" id="C9ZQ84"/>
<gene>
    <name evidence="1" type="ORF">TbgDal_VI440</name>
</gene>
<sequence length="144" mass="16111">MPDTSVHELPQHKIMQGIKSVICFPFRSGGFEGPLAQPFSFPADAALCTPKDKRLQGGLRRSHNLCRFYGVVKGACRPLPLTPTKSRGILQSPQKFAVTVEISECMSTILFLKRTHKPIHSRQKSTPRLCKTPPTCAYEHLRII</sequence>
<protein>
    <submittedName>
        <fullName evidence="1">Uncharacterized protein</fullName>
    </submittedName>
</protein>
<dbReference type="KEGG" id="tbg:TbgDal_VI440"/>
<dbReference type="GeneID" id="23862105"/>
<evidence type="ECO:0000313" key="2">
    <source>
        <dbReference type="Proteomes" id="UP000002316"/>
    </source>
</evidence>
<proteinExistence type="predicted"/>
<dbReference type="Proteomes" id="UP000002316">
    <property type="component" value="Chromosome 6"/>
</dbReference>
<dbReference type="EMBL" id="FN554969">
    <property type="protein sequence ID" value="CBH11564.1"/>
    <property type="molecule type" value="Genomic_DNA"/>
</dbReference>
<accession>C9ZQ84</accession>
<evidence type="ECO:0000313" key="1">
    <source>
        <dbReference type="EMBL" id="CBH11564.1"/>
    </source>
</evidence>
<reference evidence="2" key="1">
    <citation type="journal article" date="2010" name="PLoS Negl. Trop. Dis.">
        <title>The genome sequence of Trypanosoma brucei gambiense, causative agent of chronic human african trypanosomiasis.</title>
        <authorList>
            <person name="Jackson A.P."/>
            <person name="Sanders M."/>
            <person name="Berry A."/>
            <person name="McQuillan J."/>
            <person name="Aslett M.A."/>
            <person name="Quail M.A."/>
            <person name="Chukualim B."/>
            <person name="Capewell P."/>
            <person name="MacLeod A."/>
            <person name="Melville S.E."/>
            <person name="Gibson W."/>
            <person name="Barry J.D."/>
            <person name="Berriman M."/>
            <person name="Hertz-Fowler C."/>
        </authorList>
    </citation>
    <scope>NUCLEOTIDE SEQUENCE [LARGE SCALE GENOMIC DNA]</scope>
    <source>
        <strain evidence="2">MHOM/CI/86/DAL972</strain>
    </source>
</reference>
<organism evidence="1 2">
    <name type="scientific">Trypanosoma brucei gambiense (strain MHOM/CI/86/DAL972)</name>
    <dbReference type="NCBI Taxonomy" id="679716"/>
    <lineage>
        <taxon>Eukaryota</taxon>
        <taxon>Discoba</taxon>
        <taxon>Euglenozoa</taxon>
        <taxon>Kinetoplastea</taxon>
        <taxon>Metakinetoplastina</taxon>
        <taxon>Trypanosomatida</taxon>
        <taxon>Trypanosomatidae</taxon>
        <taxon>Trypanosoma</taxon>
    </lineage>
</organism>
<dbReference type="RefSeq" id="XP_011773849.1">
    <property type="nucleotide sequence ID" value="XM_011775547.1"/>
</dbReference>